<keyword evidence="3" id="KW-0472">Membrane</keyword>
<protein>
    <submittedName>
        <fullName evidence="8">Outer membrane beta-barrel protein</fullName>
    </submittedName>
</protein>
<gene>
    <name evidence="8" type="ORF">V3H18_10430</name>
</gene>
<evidence type="ECO:0000256" key="2">
    <source>
        <dbReference type="ARBA" id="ARBA00022729"/>
    </source>
</evidence>
<feature type="signal peptide" evidence="6">
    <location>
        <begin position="1"/>
        <end position="21"/>
    </location>
</feature>
<dbReference type="InterPro" id="IPR027385">
    <property type="entry name" value="Beta-barrel_OMP"/>
</dbReference>
<dbReference type="Gene3D" id="2.40.160.20">
    <property type="match status" value="2"/>
</dbReference>
<evidence type="ECO:0000256" key="6">
    <source>
        <dbReference type="SAM" id="SignalP"/>
    </source>
</evidence>
<sequence length="584" mass="59771">MSVKFRVTLLMAALIGGPAAAADLPSRKAPPVYVPPPPLWTGFYAGLNAGYGWGTTSGATTEALPLIDNIANDPAWGTPLGFAAAAHAGVSNVNQSGFIGGGQIGYNYQWGPAFVAGLEADIQGSAIGGRGGHGGFAQFGPDLSGFTEAAMGSSTVIAGVDWLGTVRGRLGYLVTPTLLAYGTGGLAYGGARAISTHSLGFTDNVPTVHPTFGGVGRYSDIRVGWTAGGGLEWMFAPNWSMKAEALYYDLGAASFASSPVGALFSNGSNIIFANIPTTRVRFDGVIARAGLNYHLNWGAEAPAAPPAPPPTWTDFYAGLNAGYGWGATTNVTTGAAPILDNIATAWGTPVGFTALANSGVTSVNQSGYVGGGQIGFNYRWTPAIVAGFETDIQGSAIRGSAGSVGFAQFGPDLFAANDTAIGANVVVASVDWIGTARGRLGYLVMPTLLAYGTGGLAYGGVRATAIHSLGFVDDNLTTIYPTLGGAGRYSDIRVGWTAGGGLEWAFTPNWTLKAEALYYDLGSATFASSPVGARDPDGTNGGGFAGALLFANSPTTRVRYDGVIARAGVNYHFSWGEAPVVAKF</sequence>
<name>A0ABU7XHT3_9HYPH</name>
<comment type="caution">
    <text evidence="8">The sequence shown here is derived from an EMBL/GenBank/DDBJ whole genome shotgun (WGS) entry which is preliminary data.</text>
</comment>
<evidence type="ECO:0000256" key="1">
    <source>
        <dbReference type="ARBA" id="ARBA00004442"/>
    </source>
</evidence>
<comment type="similarity">
    <text evidence="5">Belongs to the Omp25/RopB family.</text>
</comment>
<proteinExistence type="inferred from homology"/>
<evidence type="ECO:0000259" key="7">
    <source>
        <dbReference type="Pfam" id="PF13505"/>
    </source>
</evidence>
<evidence type="ECO:0000256" key="3">
    <source>
        <dbReference type="ARBA" id="ARBA00023136"/>
    </source>
</evidence>
<dbReference type="PANTHER" id="PTHR34001">
    <property type="entry name" value="BLL7405 PROTEIN"/>
    <property type="match status" value="1"/>
</dbReference>
<feature type="chain" id="PRO_5046669623" evidence="6">
    <location>
        <begin position="22"/>
        <end position="584"/>
    </location>
</feature>
<dbReference type="SUPFAM" id="SSF56925">
    <property type="entry name" value="OMPA-like"/>
    <property type="match status" value="2"/>
</dbReference>
<evidence type="ECO:0000313" key="9">
    <source>
        <dbReference type="Proteomes" id="UP001350748"/>
    </source>
</evidence>
<comment type="subcellular location">
    <subcellularLocation>
        <location evidence="1">Cell outer membrane</location>
    </subcellularLocation>
</comment>
<feature type="domain" description="Outer membrane protein beta-barrel" evidence="7">
    <location>
        <begin position="311"/>
        <end position="532"/>
    </location>
</feature>
<organism evidence="8 9">
    <name type="scientific">Methylocystis borbori</name>
    <dbReference type="NCBI Taxonomy" id="3118750"/>
    <lineage>
        <taxon>Bacteria</taxon>
        <taxon>Pseudomonadati</taxon>
        <taxon>Pseudomonadota</taxon>
        <taxon>Alphaproteobacteria</taxon>
        <taxon>Hyphomicrobiales</taxon>
        <taxon>Methylocystaceae</taxon>
        <taxon>Methylocystis</taxon>
    </lineage>
</organism>
<dbReference type="InterPro" id="IPR011250">
    <property type="entry name" value="OMP/PagP_B-barrel"/>
</dbReference>
<evidence type="ECO:0000313" key="8">
    <source>
        <dbReference type="EMBL" id="MEF3366949.1"/>
    </source>
</evidence>
<keyword evidence="9" id="KW-1185">Reference proteome</keyword>
<keyword evidence="2 6" id="KW-0732">Signal</keyword>
<keyword evidence="4" id="KW-0998">Cell outer membrane</keyword>
<dbReference type="Pfam" id="PF13505">
    <property type="entry name" value="OMP_b-brl"/>
    <property type="match status" value="1"/>
</dbReference>
<dbReference type="InterPro" id="IPR051692">
    <property type="entry name" value="OMP-like"/>
</dbReference>
<reference evidence="8 9" key="1">
    <citation type="submission" date="2024-02" db="EMBL/GenBank/DDBJ databases">
        <authorList>
            <person name="Grouzdev D."/>
        </authorList>
    </citation>
    <scope>NUCLEOTIDE SEQUENCE [LARGE SCALE GENOMIC DNA]</scope>
    <source>
        <strain evidence="8 9">9N</strain>
    </source>
</reference>
<evidence type="ECO:0000256" key="4">
    <source>
        <dbReference type="ARBA" id="ARBA00023237"/>
    </source>
</evidence>
<dbReference type="Proteomes" id="UP001350748">
    <property type="component" value="Unassembled WGS sequence"/>
</dbReference>
<dbReference type="PANTHER" id="PTHR34001:SF3">
    <property type="entry name" value="BLL7405 PROTEIN"/>
    <property type="match status" value="1"/>
</dbReference>
<evidence type="ECO:0000256" key="5">
    <source>
        <dbReference type="ARBA" id="ARBA00038306"/>
    </source>
</evidence>
<dbReference type="EMBL" id="JAZHYN010000028">
    <property type="protein sequence ID" value="MEF3366949.1"/>
    <property type="molecule type" value="Genomic_DNA"/>
</dbReference>
<accession>A0ABU7XHT3</accession>